<evidence type="ECO:0000256" key="1">
    <source>
        <dbReference type="SAM" id="Phobius"/>
    </source>
</evidence>
<dbReference type="AlphaFoldDB" id="A0A200IZF1"/>
<dbReference type="EMBL" id="CP147246">
    <property type="protein sequence ID" value="WYJ94448.1"/>
    <property type="molecule type" value="Genomic_DNA"/>
</dbReference>
<keyword evidence="1" id="KW-0472">Membrane</keyword>
<protein>
    <recommendedName>
        <fullName evidence="2">YvbJ-like NTF2-like domain-containing protein</fullName>
    </recommendedName>
</protein>
<dbReference type="RefSeq" id="WP_087641729.1">
    <property type="nucleotide sequence ID" value="NZ_CP147246.1"/>
</dbReference>
<gene>
    <name evidence="4" type="ORF">A5889_001961</name>
    <name evidence="3" type="ORF">A5889_002641</name>
</gene>
<name>A0A200IZF1_9ENTE</name>
<evidence type="ECO:0000313" key="4">
    <source>
        <dbReference type="EMBL" id="WYJ94448.1"/>
    </source>
</evidence>
<reference evidence="4" key="2">
    <citation type="submission" date="2017-05" db="EMBL/GenBank/DDBJ databases">
        <authorList>
            <consortium name="The Broad Institute Genomics Platform"/>
            <consortium name="The Broad Institute Genomic Center for Infectious Diseases"/>
            <person name="Earl A."/>
            <person name="Manson A."/>
            <person name="Schwartman J."/>
            <person name="Gilmore M."/>
            <person name="Abouelleil A."/>
            <person name="Cao P."/>
            <person name="Chapman S."/>
            <person name="Cusick C."/>
            <person name="Shea T."/>
            <person name="Young S."/>
            <person name="Neafsey D."/>
            <person name="Nusbaum C."/>
            <person name="Birren B."/>
        </authorList>
    </citation>
    <scope>NUCLEOTIDE SEQUENCE</scope>
    <source>
        <strain evidence="4">9D6_DIV0238</strain>
    </source>
</reference>
<dbReference type="Proteomes" id="UP000196151">
    <property type="component" value="Chromosome"/>
</dbReference>
<keyword evidence="1" id="KW-0812">Transmembrane</keyword>
<reference evidence="4" key="3">
    <citation type="submission" date="2024-03" db="EMBL/GenBank/DDBJ databases">
        <title>The Genome Sequence of Enterococcus sp. DIV0238c.</title>
        <authorList>
            <consortium name="The Broad Institute Genomics Platform"/>
            <consortium name="The Broad Institute Microbial Omics Core"/>
            <consortium name="The Broad Institute Genomic Center for Infectious Diseases"/>
            <person name="Earl A."/>
            <person name="Manson A."/>
            <person name="Gilmore M."/>
            <person name="Schwartman J."/>
            <person name="Shea T."/>
            <person name="Abouelleil A."/>
            <person name="Cao P."/>
            <person name="Chapman S."/>
            <person name="Cusick C."/>
            <person name="Young S."/>
            <person name="Neafsey D."/>
            <person name="Nusbaum C."/>
            <person name="Birren B."/>
        </authorList>
    </citation>
    <scope>NUCLEOTIDE SEQUENCE</scope>
    <source>
        <strain evidence="4">9D6_DIV0238</strain>
    </source>
</reference>
<proteinExistence type="predicted"/>
<evidence type="ECO:0000313" key="3">
    <source>
        <dbReference type="EMBL" id="OUZ30353.1"/>
    </source>
</evidence>
<accession>A0A200IZF1</accession>
<feature type="transmembrane region" description="Helical" evidence="1">
    <location>
        <begin position="7"/>
        <end position="27"/>
    </location>
</feature>
<evidence type="ECO:0000259" key="2">
    <source>
        <dbReference type="Pfam" id="PF25155"/>
    </source>
</evidence>
<dbReference type="EMBL" id="NIBQ01000003">
    <property type="protein sequence ID" value="OUZ30353.1"/>
    <property type="molecule type" value="Genomic_DNA"/>
</dbReference>
<evidence type="ECO:0000313" key="5">
    <source>
        <dbReference type="Proteomes" id="UP000196151"/>
    </source>
</evidence>
<reference evidence="3" key="1">
    <citation type="submission" date="2017-05" db="EMBL/GenBank/DDBJ databases">
        <title>The Genome Sequence of Enterococcus sp. 9D6_DIV0238.</title>
        <authorList>
            <consortium name="The Broad Institute Genomics Platform"/>
            <consortium name="The Broad Institute Genomic Center for Infectious Diseases"/>
            <person name="Earl A."/>
            <person name="Manson A."/>
            <person name="Schwartman J."/>
            <person name="Gilmore M."/>
            <person name="Abouelleil A."/>
            <person name="Cao P."/>
            <person name="Chapman S."/>
            <person name="Cusick C."/>
            <person name="Shea T."/>
            <person name="Young S."/>
            <person name="Neafsey D."/>
            <person name="Nusbaum C."/>
            <person name="Birren B."/>
        </authorList>
    </citation>
    <scope>NUCLEOTIDE SEQUENCE [LARGE SCALE GENOMIC DNA]</scope>
    <source>
        <strain evidence="3">9D6_DIV0238</strain>
    </source>
</reference>
<keyword evidence="1" id="KW-1133">Transmembrane helix</keyword>
<dbReference type="Pfam" id="PF25155">
    <property type="entry name" value="NTF2_YvbJ"/>
    <property type="match status" value="1"/>
</dbReference>
<organism evidence="3">
    <name type="scientific">Candidatus Enterococcus dunnyi</name>
    <dbReference type="NCBI Taxonomy" id="1834192"/>
    <lineage>
        <taxon>Bacteria</taxon>
        <taxon>Bacillati</taxon>
        <taxon>Bacillota</taxon>
        <taxon>Bacilli</taxon>
        <taxon>Lactobacillales</taxon>
        <taxon>Enterococcaceae</taxon>
        <taxon>Enterococcus</taxon>
    </lineage>
</organism>
<dbReference type="InterPro" id="IPR056902">
    <property type="entry name" value="NTF2_YvbJ"/>
</dbReference>
<sequence>MKDKKKYLVGGIFFSIFLFWIVVFVMWSNYVSPKTTATRLVTAVTNDDFVTAKKIIPKYVDGSTISEESYMLMFKQMSKTKDISFLLNTSNFETRKTNNYLAQTVFLPKKRYINLETGSDYEKISVFQDSKELQLNSTTLGPLIPYEYTFEFEVDHPTLGKILKKEKVSLETDRDVVLTDRMTFLSDQSFQKKLVTVVSDFYLSYNVCIRKGLDFNSLSSASENLRSELNEMMSTIQPYIVSYSQSFQTVVMDSKSLKIDENQQTVYFDMYIDRKISIELKKEWSDSNTSIQDDSKNAIVALTYDNYNKEWLVSKLDFETYEQKPTDWAEAQQFKLEKRDEATWGNVQKDSVI</sequence>
<feature type="domain" description="YvbJ-like NTF2-like" evidence="2">
    <location>
        <begin position="195"/>
        <end position="316"/>
    </location>
</feature>
<dbReference type="OrthoDB" id="2182104at2"/>
<keyword evidence="5" id="KW-1185">Reference proteome</keyword>